<feature type="transmembrane region" description="Helical" evidence="1">
    <location>
        <begin position="20"/>
        <end position="39"/>
    </location>
</feature>
<protein>
    <recommendedName>
        <fullName evidence="3">CDP-alcohol phosphatidyltransferase family protein</fullName>
    </recommendedName>
</protein>
<dbReference type="GO" id="GO:0016780">
    <property type="term" value="F:phosphotransferase activity, for other substituted phosphate groups"/>
    <property type="evidence" value="ECO:0007669"/>
    <property type="project" value="InterPro"/>
</dbReference>
<reference evidence="2" key="1">
    <citation type="journal article" date="2020" name="mSystems">
        <title>Genome- and Community-Level Interaction Insights into Carbon Utilization and Element Cycling Functions of Hydrothermarchaeota in Hydrothermal Sediment.</title>
        <authorList>
            <person name="Zhou Z."/>
            <person name="Liu Y."/>
            <person name="Xu W."/>
            <person name="Pan J."/>
            <person name="Luo Z.H."/>
            <person name="Li M."/>
        </authorList>
    </citation>
    <scope>NUCLEOTIDE SEQUENCE [LARGE SCALE GENOMIC DNA]</scope>
    <source>
        <strain evidence="2">SpSt-69</strain>
    </source>
</reference>
<feature type="transmembrane region" description="Helical" evidence="1">
    <location>
        <begin position="51"/>
        <end position="70"/>
    </location>
</feature>
<dbReference type="EMBL" id="DTDJ01000047">
    <property type="protein sequence ID" value="HGL18217.1"/>
    <property type="molecule type" value="Genomic_DNA"/>
</dbReference>
<dbReference type="InterPro" id="IPR000462">
    <property type="entry name" value="CDP-OH_P_trans"/>
</dbReference>
<name>A0A7V3ZYX1_UNCW3</name>
<dbReference type="AlphaFoldDB" id="A0A7V3ZYX1"/>
<proteinExistence type="predicted"/>
<keyword evidence="1" id="KW-1133">Transmembrane helix</keyword>
<keyword evidence="1" id="KW-0472">Membrane</keyword>
<sequence>MKVLLTSVTISSVSFIYEYGYVIADFLTLIRGIVVLFMLSLIPDREVSLDIFMIMVFIAWFTDVFDGFFARKSKRMGYLGKWDGWVDTAFYITIFLYCYALGFYSFKFFILVLIFNFLAVFLTRNLEVNQAFHFLYILLGFRTIYLLDKLWFIRVSLWTILVIILKWSRLKFQIRNFIDSWKNLLLGKKGPSH</sequence>
<dbReference type="Gene3D" id="1.20.120.1760">
    <property type="match status" value="1"/>
</dbReference>
<accession>A0A7V3ZYX1</accession>
<evidence type="ECO:0008006" key="3">
    <source>
        <dbReference type="Google" id="ProtNLM"/>
    </source>
</evidence>
<comment type="caution">
    <text evidence="2">The sequence shown here is derived from an EMBL/GenBank/DDBJ whole genome shotgun (WGS) entry which is preliminary data.</text>
</comment>
<feature type="transmembrane region" description="Helical" evidence="1">
    <location>
        <begin position="90"/>
        <end position="121"/>
    </location>
</feature>
<organism evidence="2">
    <name type="scientific">candidate division WOR-3 bacterium</name>
    <dbReference type="NCBI Taxonomy" id="2052148"/>
    <lineage>
        <taxon>Bacteria</taxon>
        <taxon>Bacteria division WOR-3</taxon>
    </lineage>
</organism>
<dbReference type="GO" id="GO:0008654">
    <property type="term" value="P:phospholipid biosynthetic process"/>
    <property type="evidence" value="ECO:0007669"/>
    <property type="project" value="InterPro"/>
</dbReference>
<dbReference type="InterPro" id="IPR043130">
    <property type="entry name" value="CDP-OH_PTrfase_TM_dom"/>
</dbReference>
<gene>
    <name evidence="2" type="ORF">ENU66_07820</name>
</gene>
<evidence type="ECO:0000313" key="2">
    <source>
        <dbReference type="EMBL" id="HGL18217.1"/>
    </source>
</evidence>
<keyword evidence="1" id="KW-0812">Transmembrane</keyword>
<feature type="transmembrane region" description="Helical" evidence="1">
    <location>
        <begin position="151"/>
        <end position="168"/>
    </location>
</feature>
<evidence type="ECO:0000256" key="1">
    <source>
        <dbReference type="SAM" id="Phobius"/>
    </source>
</evidence>
<dbReference type="Pfam" id="PF01066">
    <property type="entry name" value="CDP-OH_P_transf"/>
    <property type="match status" value="1"/>
</dbReference>
<dbReference type="GO" id="GO:0016020">
    <property type="term" value="C:membrane"/>
    <property type="evidence" value="ECO:0007669"/>
    <property type="project" value="InterPro"/>
</dbReference>
<feature type="transmembrane region" description="Helical" evidence="1">
    <location>
        <begin position="128"/>
        <end position="145"/>
    </location>
</feature>